<sequence length="168" mass="17782">MHFVIALIDMLQCPPHDSLIRDHALSLAVWVQKQLNAQLGPGSGQSNRQALQLSAATSGVVNASNRTHTLANVVDDLAELQHSISATDNLSGGQIDGIATENGTNVVDDLAEFQHLSSATDNLSGGQIDGVATENGTHTDIGHAVEHPLLRCKPAHYPSLLVQPQLFS</sequence>
<organism evidence="1 2">
    <name type="scientific">Datura stramonium</name>
    <name type="common">Jimsonweed</name>
    <name type="synonym">Common thornapple</name>
    <dbReference type="NCBI Taxonomy" id="4076"/>
    <lineage>
        <taxon>Eukaryota</taxon>
        <taxon>Viridiplantae</taxon>
        <taxon>Streptophyta</taxon>
        <taxon>Embryophyta</taxon>
        <taxon>Tracheophyta</taxon>
        <taxon>Spermatophyta</taxon>
        <taxon>Magnoliopsida</taxon>
        <taxon>eudicotyledons</taxon>
        <taxon>Gunneridae</taxon>
        <taxon>Pentapetalae</taxon>
        <taxon>asterids</taxon>
        <taxon>lamiids</taxon>
        <taxon>Solanales</taxon>
        <taxon>Solanaceae</taxon>
        <taxon>Solanoideae</taxon>
        <taxon>Datureae</taxon>
        <taxon>Datura</taxon>
    </lineage>
</organism>
<accession>A0ABS8SAC6</accession>
<dbReference type="EMBL" id="JACEIK010000369">
    <property type="protein sequence ID" value="MCD7455802.1"/>
    <property type="molecule type" value="Genomic_DNA"/>
</dbReference>
<reference evidence="1 2" key="1">
    <citation type="journal article" date="2021" name="BMC Genomics">
        <title>Datura genome reveals duplications of psychoactive alkaloid biosynthetic genes and high mutation rate following tissue culture.</title>
        <authorList>
            <person name="Rajewski A."/>
            <person name="Carter-House D."/>
            <person name="Stajich J."/>
            <person name="Litt A."/>
        </authorList>
    </citation>
    <scope>NUCLEOTIDE SEQUENCE [LARGE SCALE GENOMIC DNA]</scope>
    <source>
        <strain evidence="1">AR-01</strain>
    </source>
</reference>
<proteinExistence type="predicted"/>
<keyword evidence="2" id="KW-1185">Reference proteome</keyword>
<evidence type="ECO:0000313" key="2">
    <source>
        <dbReference type="Proteomes" id="UP000823775"/>
    </source>
</evidence>
<protein>
    <submittedName>
        <fullName evidence="1">Uncharacterized protein</fullName>
    </submittedName>
</protein>
<dbReference type="Proteomes" id="UP000823775">
    <property type="component" value="Unassembled WGS sequence"/>
</dbReference>
<evidence type="ECO:0000313" key="1">
    <source>
        <dbReference type="EMBL" id="MCD7455802.1"/>
    </source>
</evidence>
<name>A0ABS8SAC6_DATST</name>
<comment type="caution">
    <text evidence="1">The sequence shown here is derived from an EMBL/GenBank/DDBJ whole genome shotgun (WGS) entry which is preliminary data.</text>
</comment>
<gene>
    <name evidence="1" type="ORF">HAX54_029656</name>
</gene>